<dbReference type="CDD" id="cd21245">
    <property type="entry name" value="CH_CLMN_rpt2"/>
    <property type="match status" value="1"/>
</dbReference>
<feature type="transmembrane region" description="Helical" evidence="11">
    <location>
        <begin position="875"/>
        <end position="892"/>
    </location>
</feature>
<dbReference type="GO" id="GO:0005737">
    <property type="term" value="C:cytoplasm"/>
    <property type="evidence" value="ECO:0007669"/>
    <property type="project" value="TreeGrafter"/>
</dbReference>
<feature type="compositionally biased region" description="Polar residues" evidence="10">
    <location>
        <begin position="223"/>
        <end position="243"/>
    </location>
</feature>
<dbReference type="SUPFAM" id="SSF47576">
    <property type="entry name" value="Calponin-homology domain, CH-domain"/>
    <property type="match status" value="1"/>
</dbReference>
<comment type="subcellular location">
    <subcellularLocation>
        <location evidence="1">Membrane</location>
        <topology evidence="1">Single-pass type IV membrane protein</topology>
    </subcellularLocation>
</comment>
<keyword evidence="3 11" id="KW-0812">Transmembrane</keyword>
<dbReference type="Gene3D" id="1.10.418.10">
    <property type="entry name" value="Calponin-like domain"/>
    <property type="match status" value="2"/>
</dbReference>
<sequence length="907" mass="101948">MAQLAEEAGHTWSLPSSCPLRAREEEPLSLRSALHFLGELVGWRVALATGVCADTAGDPVPMAGHEWDWFQREELIGQISDIRVQNLQVERENVQKRTFTRWMNLHLEKCSPPLEVKDLFVDIQDGKILMALLEVLTGQSLLHEYKSSTHRIFRLNNIAKALKFLEDSNVKLVSIDAAEIADGNPSLVLGLVWNIILFLQIKELTGNLNRMSSSSSLSSLPSGTESDMSHPNTPSTEKSMSVSIRDQRRAIKALLNWVQQRTRKYGVAVQDFASSWRSGLAFLAIIKAIDSSLVDMKKALERSPRDNLEDAFSIAKKSLNIPRLLEPEDVMVDSPDEHSIMTYITQFLEHFPELDPDDFTEQNEEAPLEMTYVRYKDGPTEEEGKIITVSRDEDKGYTLELQTRPLTPPETHAYAEVDIPYDDKINVEKSENNPFQIPTEKKLNQEIKAESSGFKLDTVLRRLEMSPRRSEVYNKTINGDGDIRSVEEPVDSFTKLNGNNALPHTDFVEDVQPDYNSILGLTNNSESFSSFSSVSDKEPSEIFYQTEVGHSQLEPHMISNIMSTHTMIEDNDNYKYVLHHPDVEGNNTKQLTVFQAYKAGDMDRQVQSLDSALEGDGTDGTSEPKISIIPHDLFYYPHYSVPIADVLHAFTDSCSDSLIEKTCTFDVSSEDQTCDNETLSSGVYLDTESAESDTSVEECHEMIYAVEDSVQNVNCAKTSSLHSPVRSLANGSITRAMCDVSGGGFIPHPGYNNSFQDFGTDSSDEERKEDWSKRVCRQVDLEDDDIAEEEERADQQAAETEGFWLSRDTQNASSAYKRRELNAPKQPNVGVYLNFSEERHHLLGSGTPGTFEDTAPGRIAATSRLPFSSDQSPDTFYLLILLWLLCYFLLILPELDISKVAFFVDND</sequence>
<name>A0AAV7ANZ1_ENGPU</name>
<dbReference type="Pfam" id="PF00307">
    <property type="entry name" value="CH"/>
    <property type="match status" value="2"/>
</dbReference>
<feature type="domain" description="Calponin-homology (CH)" evidence="12">
    <location>
        <begin position="248"/>
        <end position="352"/>
    </location>
</feature>
<evidence type="ECO:0000256" key="9">
    <source>
        <dbReference type="ARBA" id="ARBA00082870"/>
    </source>
</evidence>
<evidence type="ECO:0000313" key="14">
    <source>
        <dbReference type="Proteomes" id="UP000824782"/>
    </source>
</evidence>
<dbReference type="FunFam" id="1.10.418.10:FF:000063">
    <property type="entry name" value="Calmin"/>
    <property type="match status" value="1"/>
</dbReference>
<evidence type="ECO:0000256" key="4">
    <source>
        <dbReference type="ARBA" id="ARBA00022737"/>
    </source>
</evidence>
<dbReference type="InterPro" id="IPR052403">
    <property type="entry name" value="LINC-complex_assoc"/>
</dbReference>
<keyword evidence="14" id="KW-1185">Reference proteome</keyword>
<keyword evidence="4" id="KW-0677">Repeat</keyword>
<feature type="compositionally biased region" description="Acidic residues" evidence="10">
    <location>
        <begin position="782"/>
        <end position="792"/>
    </location>
</feature>
<organism evidence="13 14">
    <name type="scientific">Engystomops pustulosus</name>
    <name type="common">Tungara frog</name>
    <name type="synonym">Physalaemus pustulosus</name>
    <dbReference type="NCBI Taxonomy" id="76066"/>
    <lineage>
        <taxon>Eukaryota</taxon>
        <taxon>Metazoa</taxon>
        <taxon>Chordata</taxon>
        <taxon>Craniata</taxon>
        <taxon>Vertebrata</taxon>
        <taxon>Euteleostomi</taxon>
        <taxon>Amphibia</taxon>
        <taxon>Batrachia</taxon>
        <taxon>Anura</taxon>
        <taxon>Neobatrachia</taxon>
        <taxon>Hyloidea</taxon>
        <taxon>Leptodactylidae</taxon>
        <taxon>Leiuperinae</taxon>
        <taxon>Engystomops</taxon>
    </lineage>
</organism>
<dbReference type="SMART" id="SM00033">
    <property type="entry name" value="CH"/>
    <property type="match status" value="2"/>
</dbReference>
<dbReference type="PROSITE" id="PS00020">
    <property type="entry name" value="ACTININ_2"/>
    <property type="match status" value="1"/>
</dbReference>
<dbReference type="Proteomes" id="UP000824782">
    <property type="component" value="Unassembled WGS sequence"/>
</dbReference>
<evidence type="ECO:0000256" key="8">
    <source>
        <dbReference type="ARBA" id="ARBA00070333"/>
    </source>
</evidence>
<evidence type="ECO:0000313" key="13">
    <source>
        <dbReference type="EMBL" id="KAG8561783.1"/>
    </source>
</evidence>
<feature type="region of interest" description="Disordered" evidence="10">
    <location>
        <begin position="782"/>
        <end position="801"/>
    </location>
</feature>
<evidence type="ECO:0000259" key="12">
    <source>
        <dbReference type="PROSITE" id="PS50021"/>
    </source>
</evidence>
<evidence type="ECO:0000256" key="3">
    <source>
        <dbReference type="ARBA" id="ARBA00022692"/>
    </source>
</evidence>
<dbReference type="PANTHER" id="PTHR47535">
    <property type="entry name" value="MUSCLE-SPECIFIC PROTEIN 300 KDA, ISOFORM G"/>
    <property type="match status" value="1"/>
</dbReference>
<dbReference type="CDD" id="cd21191">
    <property type="entry name" value="CH_CLMN_rpt1"/>
    <property type="match status" value="1"/>
</dbReference>
<evidence type="ECO:0000256" key="7">
    <source>
        <dbReference type="ARBA" id="ARBA00023203"/>
    </source>
</evidence>
<reference evidence="13" key="1">
    <citation type="thesis" date="2020" institute="ProQuest LLC" country="789 East Eisenhower Parkway, Ann Arbor, MI, USA">
        <title>Comparative Genomics and Chromosome Evolution.</title>
        <authorList>
            <person name="Mudd A.B."/>
        </authorList>
    </citation>
    <scope>NUCLEOTIDE SEQUENCE</scope>
    <source>
        <strain evidence="13">237g6f4</strain>
        <tissue evidence="13">Blood</tissue>
    </source>
</reference>
<dbReference type="GO" id="GO:0034993">
    <property type="term" value="C:meiotic nuclear membrane microtubule tethering complex"/>
    <property type="evidence" value="ECO:0007669"/>
    <property type="project" value="TreeGrafter"/>
</dbReference>
<accession>A0AAV7ANZ1</accession>
<comment type="caution">
    <text evidence="13">The sequence shown here is derived from an EMBL/GenBank/DDBJ whole genome shotgun (WGS) entry which is preliminary data.</text>
</comment>
<dbReference type="InterPro" id="IPR036872">
    <property type="entry name" value="CH_dom_sf"/>
</dbReference>
<gene>
    <name evidence="13" type="ORF">GDO81_015477</name>
</gene>
<evidence type="ECO:0000256" key="11">
    <source>
        <dbReference type="SAM" id="Phobius"/>
    </source>
</evidence>
<dbReference type="EMBL" id="WNYA01000007">
    <property type="protein sequence ID" value="KAG8561783.1"/>
    <property type="molecule type" value="Genomic_DNA"/>
</dbReference>
<keyword evidence="5 11" id="KW-1133">Transmembrane helix</keyword>
<dbReference type="InterPro" id="IPR047826">
    <property type="entry name" value="CLMN_CH_second"/>
</dbReference>
<dbReference type="PROSITE" id="PS50021">
    <property type="entry name" value="CH"/>
    <property type="match status" value="2"/>
</dbReference>
<feature type="compositionally biased region" description="Low complexity" evidence="10">
    <location>
        <begin position="212"/>
        <end position="222"/>
    </location>
</feature>
<dbReference type="PANTHER" id="PTHR47535:SF7">
    <property type="entry name" value="CALMIN"/>
    <property type="match status" value="1"/>
</dbReference>
<keyword evidence="6 11" id="KW-0472">Membrane</keyword>
<dbReference type="GO" id="GO:0005640">
    <property type="term" value="C:nuclear outer membrane"/>
    <property type="evidence" value="ECO:0007669"/>
    <property type="project" value="TreeGrafter"/>
</dbReference>
<keyword evidence="7" id="KW-0009">Actin-binding</keyword>
<evidence type="ECO:0000256" key="5">
    <source>
        <dbReference type="ARBA" id="ARBA00022989"/>
    </source>
</evidence>
<keyword evidence="2" id="KW-0597">Phosphoprotein</keyword>
<evidence type="ECO:0000256" key="6">
    <source>
        <dbReference type="ARBA" id="ARBA00023136"/>
    </source>
</evidence>
<evidence type="ECO:0000256" key="2">
    <source>
        <dbReference type="ARBA" id="ARBA00022553"/>
    </source>
</evidence>
<dbReference type="GO" id="GO:0007097">
    <property type="term" value="P:nuclear migration"/>
    <property type="evidence" value="ECO:0007669"/>
    <property type="project" value="TreeGrafter"/>
</dbReference>
<dbReference type="AlphaFoldDB" id="A0AAV7ANZ1"/>
<dbReference type="GO" id="GO:0051015">
    <property type="term" value="F:actin filament binding"/>
    <property type="evidence" value="ECO:0007669"/>
    <property type="project" value="TreeGrafter"/>
</dbReference>
<proteinExistence type="predicted"/>
<dbReference type="InterPro" id="IPR001589">
    <property type="entry name" value="Actinin_actin-bd_CS"/>
</dbReference>
<dbReference type="FunFam" id="1.10.418.10:FF:000057">
    <property type="entry name" value="Calmin"/>
    <property type="match status" value="1"/>
</dbReference>
<dbReference type="InterPro" id="IPR001715">
    <property type="entry name" value="CH_dom"/>
</dbReference>
<feature type="region of interest" description="Disordered" evidence="10">
    <location>
        <begin position="210"/>
        <end position="243"/>
    </location>
</feature>
<evidence type="ECO:0000256" key="10">
    <source>
        <dbReference type="SAM" id="MobiDB-lite"/>
    </source>
</evidence>
<dbReference type="InterPro" id="IPR047827">
    <property type="entry name" value="CLMN_CH_first"/>
</dbReference>
<protein>
    <recommendedName>
        <fullName evidence="8">Calmin</fullName>
    </recommendedName>
    <alternativeName>
        <fullName evidence="9">Calponin-like transmembrane domain protein</fullName>
    </alternativeName>
</protein>
<dbReference type="PROSITE" id="PS00019">
    <property type="entry name" value="ACTININ_1"/>
    <property type="match status" value="1"/>
</dbReference>
<evidence type="ECO:0000256" key="1">
    <source>
        <dbReference type="ARBA" id="ARBA00004211"/>
    </source>
</evidence>
<feature type="domain" description="Calponin-homology (CH)" evidence="12">
    <location>
        <begin position="93"/>
        <end position="200"/>
    </location>
</feature>